<sequence length="50" mass="5537">MSEPSDSLLREILLEQKRTNELLALLIQALADEADPDDPPTTYLDGTPAR</sequence>
<reference evidence="1" key="1">
    <citation type="submission" date="2022-06" db="EMBL/GenBank/DDBJ databases">
        <title>A novel DMS-producing enzyme.</title>
        <authorList>
            <person name="Zhang Y."/>
        </authorList>
    </citation>
    <scope>NUCLEOTIDE SEQUENCE</scope>
    <source>
        <strain evidence="1">RT37</strain>
    </source>
</reference>
<accession>A0AAU7KD73</accession>
<organism evidence="1">
    <name type="scientific">Halomonas sp. RT37</name>
    <dbReference type="NCBI Taxonomy" id="2950872"/>
    <lineage>
        <taxon>Bacteria</taxon>
        <taxon>Pseudomonadati</taxon>
        <taxon>Pseudomonadota</taxon>
        <taxon>Gammaproteobacteria</taxon>
        <taxon>Oceanospirillales</taxon>
        <taxon>Halomonadaceae</taxon>
        <taxon>Halomonas</taxon>
    </lineage>
</organism>
<evidence type="ECO:0000313" key="1">
    <source>
        <dbReference type="EMBL" id="XBO69496.1"/>
    </source>
</evidence>
<gene>
    <name evidence="1" type="ORF">NFG58_12755</name>
</gene>
<name>A0AAU7KD73_9GAMM</name>
<dbReference type="AlphaFoldDB" id="A0AAU7KD73"/>
<dbReference type="EMBL" id="CP098827">
    <property type="protein sequence ID" value="XBO69496.1"/>
    <property type="molecule type" value="Genomic_DNA"/>
</dbReference>
<evidence type="ECO:0008006" key="2">
    <source>
        <dbReference type="Google" id="ProtNLM"/>
    </source>
</evidence>
<protein>
    <recommendedName>
        <fullName evidence="2">IS66 family transposase</fullName>
    </recommendedName>
</protein>
<dbReference type="RefSeq" id="WP_289105843.1">
    <property type="nucleotide sequence ID" value="NZ_CP098827.1"/>
</dbReference>
<proteinExistence type="predicted"/>